<dbReference type="SMART" id="SM00913">
    <property type="entry name" value="IBN_N"/>
    <property type="match status" value="1"/>
</dbReference>
<reference evidence="8 9" key="1">
    <citation type="submission" date="2024-03" db="EMBL/GenBank/DDBJ databases">
        <title>Genome-scale model development and genomic sequencing of the oleaginous clade Lipomyces.</title>
        <authorList>
            <consortium name="Lawrence Berkeley National Laboratory"/>
            <person name="Czajka J.J."/>
            <person name="Han Y."/>
            <person name="Kim J."/>
            <person name="Mondo S.J."/>
            <person name="Hofstad B.A."/>
            <person name="Robles A."/>
            <person name="Haridas S."/>
            <person name="Riley R."/>
            <person name="LaButti K."/>
            <person name="Pangilinan J."/>
            <person name="Andreopoulos W."/>
            <person name="Lipzen A."/>
            <person name="Yan J."/>
            <person name="Wang M."/>
            <person name="Ng V."/>
            <person name="Grigoriev I.V."/>
            <person name="Spatafora J.W."/>
            <person name="Magnuson J.K."/>
            <person name="Baker S.E."/>
            <person name="Pomraning K.R."/>
        </authorList>
    </citation>
    <scope>NUCLEOTIDE SEQUENCE [LARGE SCALE GENOMIC DNA]</scope>
    <source>
        <strain evidence="8 9">Phaff 52-87</strain>
    </source>
</reference>
<evidence type="ECO:0000256" key="5">
    <source>
        <dbReference type="ARBA" id="ARBA00022927"/>
    </source>
</evidence>
<evidence type="ECO:0000256" key="4">
    <source>
        <dbReference type="ARBA" id="ARBA00022490"/>
    </source>
</evidence>
<dbReference type="InterPro" id="IPR011989">
    <property type="entry name" value="ARM-like"/>
</dbReference>
<dbReference type="Proteomes" id="UP001498771">
    <property type="component" value="Unassembled WGS sequence"/>
</dbReference>
<dbReference type="RefSeq" id="XP_064766661.1">
    <property type="nucleotide sequence ID" value="XM_064915341.1"/>
</dbReference>
<comment type="caution">
    <text evidence="8">The sequence shown here is derived from an EMBL/GenBank/DDBJ whole genome shotgun (WGS) entry which is preliminary data.</text>
</comment>
<dbReference type="PANTHER" id="PTHR10997:SF18">
    <property type="entry name" value="D-IMPORTIN 7_RANBP7"/>
    <property type="match status" value="1"/>
</dbReference>
<dbReference type="Pfam" id="PF03810">
    <property type="entry name" value="IBN_N"/>
    <property type="match status" value="1"/>
</dbReference>
<proteinExistence type="predicted"/>
<keyword evidence="4" id="KW-0963">Cytoplasm</keyword>
<dbReference type="InterPro" id="IPR001494">
    <property type="entry name" value="Importin-beta_N"/>
</dbReference>
<dbReference type="SUPFAM" id="SSF48371">
    <property type="entry name" value="ARM repeat"/>
    <property type="match status" value="1"/>
</dbReference>
<dbReference type="Gene3D" id="1.25.10.10">
    <property type="entry name" value="Leucine-rich Repeat Variant"/>
    <property type="match status" value="1"/>
</dbReference>
<keyword evidence="5" id="KW-0653">Protein transport</keyword>
<keyword evidence="9" id="KW-1185">Reference proteome</keyword>
<comment type="subcellular location">
    <subcellularLocation>
        <location evidence="2">Cytoplasm</location>
    </subcellularLocation>
    <subcellularLocation>
        <location evidence="1">Nucleus</location>
    </subcellularLocation>
</comment>
<evidence type="ECO:0000259" key="7">
    <source>
        <dbReference type="PROSITE" id="PS50166"/>
    </source>
</evidence>
<evidence type="ECO:0000256" key="2">
    <source>
        <dbReference type="ARBA" id="ARBA00004496"/>
    </source>
</evidence>
<dbReference type="Pfam" id="PF08506">
    <property type="entry name" value="Cse1"/>
    <property type="match status" value="1"/>
</dbReference>
<sequence>MDVNGLHQCFASTLDADINIRRHAELQLGEASAAPGFIGACLDIVQSQPFGTVQISAAVYLKNKVIKNWEFKELKTSAIAEDEKPGFRERLIPAIISAPPQTQQHLIQILNRVITYDYPAKWPTFLDHMMQLLHSQDVKHIHTGLICLSEVSNAFRWRNHEARLQLDPVLEGAFPRAVEIGRSILEENSVIAGDMMRLIMKSYRSAIYLELSPRLQDQNSLLQWGNLFLQVVGKELPAEAVPEDEDDREQNQWWKAKKWAHRDLNLLFSKYGDPNLLTDSMAEYKEFAKTFAANFAPEILKAYLLQIEKWAGKTLWLSKPVINSVVEYFDQCIRTKSTWDILKPHVDSLVAHVIFPLLCLSTEDMELFEDDPVEYIHKRLDIFDENPTPDVTATNFLITLAERRRKSTFNNILSFINGVVVAQEANVNDETLARQKEGALRMMGSLSHIILGKKSPVAGMMESFFVAHIFHDFQSPFGFLRVRACELLNRFSDAEFKDPNNISIIYSNIAACLNDKHLPVQIEAALALQPLARHESIRNALSQNIKAVMAKLMELTKKIDMDPLIGVMEDFVDMFSEQLAPFAVELAEQLRDQFLRILSEIIEKQNVDPDQYEEADLSDFDEKIMAALGIINTLGTLLLSLDNSPELVIQIEHAITPVVSAVLESKEMDMYGEIFELIDSSSYCLKRITPNLWGLFGLIHSSFKDSVDYFDELLPALENYVTYGAEEMKTNPNYVAAMVDIVNTVFLSDDRLGVNDRTDACRLIQTLLLHIKEGMNSYLPFFIGLAMDRLGRIANDSDLKNKTYFVSLLEVVINCIYCNPVLTFSYLEESGQTANFFNLWFSNIASLSRVHDKRLSAMAILSILVLPEASVPESIRPGLPQLLHGLLQILQSLPAALEKREKLTKEFEGEGLNNFYDYSNLNTGDWDDEDDDEATEENGTDEYVNFLSKEALRLQQKQNEFVEEEEYEDEPLEEETLYESPLDRINVYIVFRDVFLSLQQDPAKNEVLAREFSAEERTVVESIMQQAYKDEADLAQAQAAQQQQQPQA</sequence>
<evidence type="ECO:0000313" key="9">
    <source>
        <dbReference type="Proteomes" id="UP001498771"/>
    </source>
</evidence>
<evidence type="ECO:0000313" key="8">
    <source>
        <dbReference type="EMBL" id="KAK7203628.1"/>
    </source>
</evidence>
<keyword evidence="3" id="KW-0813">Transport</keyword>
<dbReference type="PANTHER" id="PTHR10997">
    <property type="entry name" value="IMPORTIN-7, 8, 11"/>
    <property type="match status" value="1"/>
</dbReference>
<evidence type="ECO:0000256" key="3">
    <source>
        <dbReference type="ARBA" id="ARBA00022448"/>
    </source>
</evidence>
<name>A0ABR1F3H6_9ASCO</name>
<protein>
    <submittedName>
        <fullName evidence="8">Nonsense-mediated mRNA decay protein</fullName>
    </submittedName>
</protein>
<feature type="domain" description="Importin N-terminal" evidence="7">
    <location>
        <begin position="24"/>
        <end position="97"/>
    </location>
</feature>
<dbReference type="InterPro" id="IPR013713">
    <property type="entry name" value="XPO2_central"/>
</dbReference>
<keyword evidence="6" id="KW-0539">Nucleus</keyword>
<dbReference type="GeneID" id="90040853"/>
<dbReference type="PROSITE" id="PS50166">
    <property type="entry name" value="IMPORTIN_B_NT"/>
    <property type="match status" value="1"/>
</dbReference>
<evidence type="ECO:0000256" key="1">
    <source>
        <dbReference type="ARBA" id="ARBA00004123"/>
    </source>
</evidence>
<dbReference type="InterPro" id="IPR016024">
    <property type="entry name" value="ARM-type_fold"/>
</dbReference>
<organism evidence="8 9">
    <name type="scientific">Myxozyma melibiosi</name>
    <dbReference type="NCBI Taxonomy" id="54550"/>
    <lineage>
        <taxon>Eukaryota</taxon>
        <taxon>Fungi</taxon>
        <taxon>Dikarya</taxon>
        <taxon>Ascomycota</taxon>
        <taxon>Saccharomycotina</taxon>
        <taxon>Lipomycetes</taxon>
        <taxon>Lipomycetales</taxon>
        <taxon>Lipomycetaceae</taxon>
        <taxon>Myxozyma</taxon>
    </lineage>
</organism>
<evidence type="ECO:0000256" key="6">
    <source>
        <dbReference type="ARBA" id="ARBA00023242"/>
    </source>
</evidence>
<accession>A0ABR1F3H6</accession>
<gene>
    <name evidence="8" type="ORF">BZA70DRAFT_70958</name>
</gene>
<dbReference type="EMBL" id="JBBJBU010000011">
    <property type="protein sequence ID" value="KAK7203628.1"/>
    <property type="molecule type" value="Genomic_DNA"/>
</dbReference>